<dbReference type="InterPro" id="IPR010727">
    <property type="entry name" value="DUF1302"/>
</dbReference>
<reference evidence="1" key="1">
    <citation type="journal article" date="2020" name="mSystems">
        <title>Genome- and Community-Level Interaction Insights into Carbon Utilization and Element Cycling Functions of Hydrothermarchaeota in Hydrothermal Sediment.</title>
        <authorList>
            <person name="Zhou Z."/>
            <person name="Liu Y."/>
            <person name="Xu W."/>
            <person name="Pan J."/>
            <person name="Luo Z.H."/>
            <person name="Li M."/>
        </authorList>
    </citation>
    <scope>NUCLEOTIDE SEQUENCE [LARGE SCALE GENOMIC DNA]</scope>
    <source>
        <strain evidence="1">HyVt-577</strain>
    </source>
</reference>
<gene>
    <name evidence="1" type="ORF">ENK44_10280</name>
</gene>
<sequence length="406" mass="46647">MIRKFFVIVFLLTSALWAQGINFNGYVRTYLGTLVQQNYEYAIVQNTFNLNLEHSGDIMVLKASPFIYQYSDNRIDFILREIYMDIYFESIDIRIGKQQIVWGKADGVFITDIVSPKDLREFLLPDFDEIRIGVTSVKLDYYIGDNTLEVVWIPVFTPTRMPSPESIWFPRLDLPMEPEWDFSKQEVKGSLENSEVFGKFSALTSFIDFELMAGYAWDDDPTMHLTKNIENGQLVGLTITPIHHRLTLGGGSFSTTLGGFVVRGEAAYYTGKYFVTADPMAANGVVEKDYLHYLLGLDYTLWDIRLSGQFIQQAILDYESPIQQDEMENTATFLARRDFLRETLTVELFSYIGINNNDALIRPRVYYDIADGFEILIGANIFTGDTGRFGQYNGNNMIYTKLKYSF</sequence>
<name>A0A7V4U142_CALAY</name>
<dbReference type="EMBL" id="DRQG01000096">
    <property type="protein sequence ID" value="HGY56081.1"/>
    <property type="molecule type" value="Genomic_DNA"/>
</dbReference>
<comment type="caution">
    <text evidence="1">The sequence shown here is derived from an EMBL/GenBank/DDBJ whole genome shotgun (WGS) entry which is preliminary data.</text>
</comment>
<organism evidence="1">
    <name type="scientific">Caldithrix abyssi</name>
    <dbReference type="NCBI Taxonomy" id="187145"/>
    <lineage>
        <taxon>Bacteria</taxon>
        <taxon>Pseudomonadati</taxon>
        <taxon>Calditrichota</taxon>
        <taxon>Calditrichia</taxon>
        <taxon>Calditrichales</taxon>
        <taxon>Calditrichaceae</taxon>
        <taxon>Caldithrix</taxon>
    </lineage>
</organism>
<dbReference type="AlphaFoldDB" id="A0A7V4U142"/>
<evidence type="ECO:0000313" key="1">
    <source>
        <dbReference type="EMBL" id="HGY56081.1"/>
    </source>
</evidence>
<accession>A0A7V4U142</accession>
<proteinExistence type="predicted"/>
<dbReference type="Pfam" id="PF06980">
    <property type="entry name" value="DUF1302"/>
    <property type="match status" value="1"/>
</dbReference>
<protein>
    <submittedName>
        <fullName evidence="1">Uncharacterized protein</fullName>
    </submittedName>
</protein>
<dbReference type="Proteomes" id="UP000885779">
    <property type="component" value="Unassembled WGS sequence"/>
</dbReference>